<feature type="compositionally biased region" description="Gly residues" evidence="1">
    <location>
        <begin position="351"/>
        <end position="360"/>
    </location>
</feature>
<dbReference type="EMBL" id="PNEN01000572">
    <property type="protein sequence ID" value="PPJ54010.1"/>
    <property type="molecule type" value="Genomic_DNA"/>
</dbReference>
<feature type="compositionally biased region" description="Basic and acidic residues" evidence="1">
    <location>
        <begin position="830"/>
        <end position="839"/>
    </location>
</feature>
<feature type="compositionally biased region" description="Gly residues" evidence="1">
    <location>
        <begin position="532"/>
        <end position="549"/>
    </location>
</feature>
<dbReference type="GO" id="GO:0003723">
    <property type="term" value="F:RNA binding"/>
    <property type="evidence" value="ECO:0007669"/>
    <property type="project" value="InterPro"/>
</dbReference>
<feature type="compositionally biased region" description="Basic and acidic residues" evidence="1">
    <location>
        <begin position="692"/>
        <end position="714"/>
    </location>
</feature>
<feature type="compositionally biased region" description="Basic and acidic residues" evidence="1">
    <location>
        <begin position="609"/>
        <end position="630"/>
    </location>
</feature>
<dbReference type="STRING" id="357750.A0A2S6C2S1"/>
<feature type="compositionally biased region" description="Low complexity" evidence="1">
    <location>
        <begin position="137"/>
        <end position="152"/>
    </location>
</feature>
<dbReference type="OrthoDB" id="106784at2759"/>
<feature type="compositionally biased region" description="Basic and acidic residues" evidence="1">
    <location>
        <begin position="736"/>
        <end position="800"/>
    </location>
</feature>
<proteinExistence type="predicted"/>
<feature type="region of interest" description="Disordered" evidence="1">
    <location>
        <begin position="137"/>
        <end position="217"/>
    </location>
</feature>
<dbReference type="PANTHER" id="PTHR46528">
    <property type="entry name" value="PROTEIN SON"/>
    <property type="match status" value="1"/>
</dbReference>
<organism evidence="2 3">
    <name type="scientific">Cercospora berteroae</name>
    <dbReference type="NCBI Taxonomy" id="357750"/>
    <lineage>
        <taxon>Eukaryota</taxon>
        <taxon>Fungi</taxon>
        <taxon>Dikarya</taxon>
        <taxon>Ascomycota</taxon>
        <taxon>Pezizomycotina</taxon>
        <taxon>Dothideomycetes</taxon>
        <taxon>Dothideomycetidae</taxon>
        <taxon>Mycosphaerellales</taxon>
        <taxon>Mycosphaerellaceae</taxon>
        <taxon>Cercospora</taxon>
    </lineage>
</organism>
<feature type="compositionally biased region" description="Basic and acidic residues" evidence="1">
    <location>
        <begin position="912"/>
        <end position="924"/>
    </location>
</feature>
<protein>
    <recommendedName>
        <fullName evidence="4">RING-type domain-containing protein</fullName>
    </recommendedName>
</protein>
<name>A0A2S6C2S1_9PEZI</name>
<dbReference type="GO" id="GO:0051726">
    <property type="term" value="P:regulation of cell cycle"/>
    <property type="evidence" value="ECO:0007669"/>
    <property type="project" value="InterPro"/>
</dbReference>
<feature type="compositionally biased region" description="Polar residues" evidence="1">
    <location>
        <begin position="396"/>
        <end position="407"/>
    </location>
</feature>
<feature type="compositionally biased region" description="Polar residues" evidence="1">
    <location>
        <begin position="454"/>
        <end position="464"/>
    </location>
</feature>
<feature type="region of interest" description="Disordered" evidence="1">
    <location>
        <begin position="334"/>
        <end position="474"/>
    </location>
</feature>
<evidence type="ECO:0000313" key="2">
    <source>
        <dbReference type="EMBL" id="PPJ54010.1"/>
    </source>
</evidence>
<feature type="compositionally biased region" description="Polar residues" evidence="1">
    <location>
        <begin position="870"/>
        <end position="879"/>
    </location>
</feature>
<evidence type="ECO:0008006" key="4">
    <source>
        <dbReference type="Google" id="ProtNLM"/>
    </source>
</evidence>
<dbReference type="InterPro" id="IPR032922">
    <property type="entry name" value="SON"/>
</dbReference>
<feature type="compositionally biased region" description="Polar residues" evidence="1">
    <location>
        <begin position="334"/>
        <end position="344"/>
    </location>
</feature>
<sequence>MALTGAAIEFAGSFEVASIPAKLRCAVCDKMALFAFRVECCDSDICGNCKENLDPSECPVCGHTPFKMETAKKANNHRTTIKIFLKTQAGKQGMDITGDTLKPIAAKEATPAPAVEATPTPAVDTETTVAPAEVQEAGADGEPAPGDAPQGEVEANGDLEHTEVNATDGGQDEEDDDESDDDDVVITTERPDNEEQQQHQGQNQEQEQYEEEANGEQMVSQNMPMNQQQGFGGFDQNMAGFGNANFANMGMNGFNPMMNMMGMGMPNMMGMPGMGMGMDPSIMFNGGFGGMGDMSAMMGMNGMGMGDMSGMGNFGGMNGPGFFPNQGNYMQSQNFGNGPRQNFSYDRGYRGGRGGFGRGARGNFARGRGGYGFQQQQYGGQHSDFPPNAPTGPSGARQQSGANTTELANRRRGSPTYDAMGGPNGASAESRDDANEQAANGIQESEDTNHAENDTNAAGENLEQNDGGAAPNIQDATQLGADHDEGATLEGAGQALPGDGVRMESVVVADPSYGNFDEAAQYGQQDHAISSGRGGFRGRSGSGYGGYQGRGTDSTELTPKPAPPVNAPTGPKALRQGLPNTGWVSRASLPKPASTNPPAPQRSDSQARSVEHSRHDISNERDIDARDRSTSRSGSKYRSRDDRERDVEDDYEDDEAYARRKERKRRERKDRERKYEEEDRDEDSGSRKHRSRSESREDDGSRRRHRDKDDEHRSSRSHRDRSKDRHRSRRHRSKSPTKDYEDDHYSRRKSRRDDKYDDYKDSRSSRKGSRREDDYEYEDSKKDRSSRSSRHDRERDRPRPVIEPPSDELGFKIKGSTKNKKDGMAPPSTFHRERSDRRGSAATESAGADPYAEERARAQQDREAKEAQRRQSTNDSRSSLGKRGREYDDEPVVPTGPKGDRNRIKKSRKERRISYKYEDEVQMS</sequence>
<accession>A0A2S6C2S1</accession>
<dbReference type="PANTHER" id="PTHR46528:SF1">
    <property type="entry name" value="PROTEIN SON"/>
    <property type="match status" value="1"/>
</dbReference>
<comment type="caution">
    <text evidence="2">The sequence shown here is derived from an EMBL/GenBank/DDBJ whole genome shotgun (WGS) entry which is preliminary data.</text>
</comment>
<feature type="compositionally biased region" description="Acidic residues" evidence="1">
    <location>
        <begin position="170"/>
        <end position="184"/>
    </location>
</feature>
<dbReference type="Proteomes" id="UP000237631">
    <property type="component" value="Unassembled WGS sequence"/>
</dbReference>
<feature type="compositionally biased region" description="Basic residues" evidence="1">
    <location>
        <begin position="715"/>
        <end position="735"/>
    </location>
</feature>
<feature type="compositionally biased region" description="Basic and acidic residues" evidence="1">
    <location>
        <begin position="852"/>
        <end position="869"/>
    </location>
</feature>
<dbReference type="GO" id="GO:0048024">
    <property type="term" value="P:regulation of mRNA splicing, via spliceosome"/>
    <property type="evidence" value="ECO:0007669"/>
    <property type="project" value="TreeGrafter"/>
</dbReference>
<feature type="region of interest" description="Disordered" evidence="1">
    <location>
        <begin position="518"/>
        <end position="924"/>
    </location>
</feature>
<reference evidence="3" key="1">
    <citation type="journal article" date="2017" name="bioRxiv">
        <title>Conservation of a gene cluster reveals novel cercosporin biosynthetic mechanisms and extends production to the genus Colletotrichum.</title>
        <authorList>
            <person name="de Jonge R."/>
            <person name="Ebert M.K."/>
            <person name="Huitt-Roehl C.R."/>
            <person name="Pal P."/>
            <person name="Suttle J.C."/>
            <person name="Spanner R.E."/>
            <person name="Neubauer J.D."/>
            <person name="Jurick W.M.II."/>
            <person name="Stott K.A."/>
            <person name="Secor G.A."/>
            <person name="Thomma B.P.H.J."/>
            <person name="Van de Peer Y."/>
            <person name="Townsend C.A."/>
            <person name="Bolton M.D."/>
        </authorList>
    </citation>
    <scope>NUCLEOTIDE SEQUENCE [LARGE SCALE GENOMIC DNA]</scope>
    <source>
        <strain evidence="3">CBS538.71</strain>
    </source>
</reference>
<evidence type="ECO:0000313" key="3">
    <source>
        <dbReference type="Proteomes" id="UP000237631"/>
    </source>
</evidence>
<keyword evidence="3" id="KW-1185">Reference proteome</keyword>
<evidence type="ECO:0000256" key="1">
    <source>
        <dbReference type="SAM" id="MobiDB-lite"/>
    </source>
</evidence>
<dbReference type="AlphaFoldDB" id="A0A2S6C2S1"/>
<gene>
    <name evidence="2" type="ORF">CBER1_03006</name>
</gene>